<keyword evidence="2" id="KW-1185">Reference proteome</keyword>
<dbReference type="EMBL" id="JBBPBM010000018">
    <property type="protein sequence ID" value="KAK8555300.1"/>
    <property type="molecule type" value="Genomic_DNA"/>
</dbReference>
<comment type="caution">
    <text evidence="1">The sequence shown here is derived from an EMBL/GenBank/DDBJ whole genome shotgun (WGS) entry which is preliminary data.</text>
</comment>
<evidence type="ECO:0000313" key="2">
    <source>
        <dbReference type="Proteomes" id="UP001472677"/>
    </source>
</evidence>
<name>A0ABR2EB99_9ROSI</name>
<reference evidence="1 2" key="1">
    <citation type="journal article" date="2024" name="G3 (Bethesda)">
        <title>Genome assembly of Hibiscus sabdariffa L. provides insights into metabolisms of medicinal natural products.</title>
        <authorList>
            <person name="Kim T."/>
        </authorList>
    </citation>
    <scope>NUCLEOTIDE SEQUENCE [LARGE SCALE GENOMIC DNA]</scope>
    <source>
        <strain evidence="1">TK-2024</strain>
        <tissue evidence="1">Old leaves</tissue>
    </source>
</reference>
<proteinExistence type="predicted"/>
<sequence>MHLAVAWSFFPFGDGMVVTGNRSAWYPSGAWHPVSPYSWPPPSVVQAVRVIVTMVRIRLHYGFSDGHQTSLLVHCLSPLAVLGFSLLWSFFSVSCTPWIGCALPCPLALIIGLSLACCAGTIPEPLSALPRPLWLLLLRPVWPLRGPARPFMSILDRPSVPYALQPHTLVRASTTWSVAALYTPTVCLFYPYGVASRWHAVRTLSGSLQSPSLEPVRASLPLVGSLCPGVRSTHTPVCDLRTPLYAWPASASTDLCRPIPGLCYVICGSLYAWSVSSMTTLLRPLRGPIRVSLPPIYLGVQVTSHGPIF</sequence>
<protein>
    <submittedName>
        <fullName evidence="1">Uncharacterized protein</fullName>
    </submittedName>
</protein>
<organism evidence="1 2">
    <name type="scientific">Hibiscus sabdariffa</name>
    <name type="common">roselle</name>
    <dbReference type="NCBI Taxonomy" id="183260"/>
    <lineage>
        <taxon>Eukaryota</taxon>
        <taxon>Viridiplantae</taxon>
        <taxon>Streptophyta</taxon>
        <taxon>Embryophyta</taxon>
        <taxon>Tracheophyta</taxon>
        <taxon>Spermatophyta</taxon>
        <taxon>Magnoliopsida</taxon>
        <taxon>eudicotyledons</taxon>
        <taxon>Gunneridae</taxon>
        <taxon>Pentapetalae</taxon>
        <taxon>rosids</taxon>
        <taxon>malvids</taxon>
        <taxon>Malvales</taxon>
        <taxon>Malvaceae</taxon>
        <taxon>Malvoideae</taxon>
        <taxon>Hibiscus</taxon>
    </lineage>
</organism>
<dbReference type="Proteomes" id="UP001472677">
    <property type="component" value="Unassembled WGS sequence"/>
</dbReference>
<evidence type="ECO:0000313" key="1">
    <source>
        <dbReference type="EMBL" id="KAK8555300.1"/>
    </source>
</evidence>
<gene>
    <name evidence="1" type="ORF">V6N12_009448</name>
</gene>
<accession>A0ABR2EB99</accession>